<dbReference type="EMBL" id="FWFN01000006">
    <property type="protein sequence ID" value="SLN62253.1"/>
    <property type="molecule type" value="Genomic_DNA"/>
</dbReference>
<name>A0A1X6ZUU0_9RHOB</name>
<reference evidence="3 4" key="1">
    <citation type="submission" date="2017-03" db="EMBL/GenBank/DDBJ databases">
        <authorList>
            <person name="Afonso C.L."/>
            <person name="Miller P.J."/>
            <person name="Scott M.A."/>
            <person name="Spackman E."/>
            <person name="Goraichik I."/>
            <person name="Dimitrov K.M."/>
            <person name="Suarez D.L."/>
            <person name="Swayne D.E."/>
        </authorList>
    </citation>
    <scope>NUCLEOTIDE SEQUENCE [LARGE SCALE GENOMIC DNA]</scope>
    <source>
        <strain evidence="3 4">CECT 7751</strain>
    </source>
</reference>
<dbReference type="RefSeq" id="WP_408634057.1">
    <property type="nucleotide sequence ID" value="NZ_FWFN01000006.1"/>
</dbReference>
<gene>
    <name evidence="3" type="ORF">PSM7751_03159</name>
</gene>
<evidence type="ECO:0000256" key="2">
    <source>
        <dbReference type="SAM" id="MobiDB-lite"/>
    </source>
</evidence>
<evidence type="ECO:0000256" key="1">
    <source>
        <dbReference type="ARBA" id="ARBA00005701"/>
    </source>
</evidence>
<accession>A0A1X6ZUU0</accession>
<evidence type="ECO:0000313" key="4">
    <source>
        <dbReference type="Proteomes" id="UP000193963"/>
    </source>
</evidence>
<protein>
    <recommendedName>
        <fullName evidence="5">DUF1674 domain-containing protein</fullName>
    </recommendedName>
</protein>
<sequence>MSEETSDRMPQPVPDLTGAAADAAPEAPAVPRLSPEEEAARRAALPEVARRALEEADARREAALATEAARPKELGGRDGPDPARYGDWEKKGIAIDF</sequence>
<dbReference type="AlphaFoldDB" id="A0A1X6ZUU0"/>
<organism evidence="3 4">
    <name type="scientific">Pseudooceanicola marinus</name>
    <dbReference type="NCBI Taxonomy" id="396013"/>
    <lineage>
        <taxon>Bacteria</taxon>
        <taxon>Pseudomonadati</taxon>
        <taxon>Pseudomonadota</taxon>
        <taxon>Alphaproteobacteria</taxon>
        <taxon>Rhodobacterales</taxon>
        <taxon>Paracoccaceae</taxon>
        <taxon>Pseudooceanicola</taxon>
    </lineage>
</organism>
<feature type="compositionally biased region" description="Basic and acidic residues" evidence="2">
    <location>
        <begin position="69"/>
        <end position="97"/>
    </location>
</feature>
<evidence type="ECO:0008006" key="5">
    <source>
        <dbReference type="Google" id="ProtNLM"/>
    </source>
</evidence>
<dbReference type="InterPro" id="IPR012875">
    <property type="entry name" value="SDHF4"/>
</dbReference>
<dbReference type="Proteomes" id="UP000193963">
    <property type="component" value="Unassembled WGS sequence"/>
</dbReference>
<comment type="similarity">
    <text evidence="1">Belongs to the SDHAF4 family.</text>
</comment>
<feature type="region of interest" description="Disordered" evidence="2">
    <location>
        <begin position="1"/>
        <end position="97"/>
    </location>
</feature>
<proteinExistence type="inferred from homology"/>
<feature type="compositionally biased region" description="Basic and acidic residues" evidence="2">
    <location>
        <begin position="48"/>
        <end position="62"/>
    </location>
</feature>
<keyword evidence="4" id="KW-1185">Reference proteome</keyword>
<feature type="compositionally biased region" description="Low complexity" evidence="2">
    <location>
        <begin position="19"/>
        <end position="33"/>
    </location>
</feature>
<evidence type="ECO:0000313" key="3">
    <source>
        <dbReference type="EMBL" id="SLN62253.1"/>
    </source>
</evidence>
<dbReference type="Pfam" id="PF07896">
    <property type="entry name" value="DUF1674"/>
    <property type="match status" value="1"/>
</dbReference>